<dbReference type="GeneID" id="107221938"/>
<protein>
    <submittedName>
        <fullName evidence="4 5">Uncharacterized protein LOC107221938</fullName>
    </submittedName>
</protein>
<keyword evidence="2" id="KW-1133">Transmembrane helix</keyword>
<dbReference type="InParanoid" id="A0A6J0BPU9"/>
<gene>
    <name evidence="4 5 6" type="primary">LOC107221938</name>
</gene>
<reference evidence="4 5" key="1">
    <citation type="submission" date="2025-05" db="UniProtKB">
        <authorList>
            <consortium name="RefSeq"/>
        </authorList>
    </citation>
    <scope>IDENTIFICATION</scope>
    <source>
        <tissue evidence="4 5">Thorax and Abdomen</tissue>
    </source>
</reference>
<evidence type="ECO:0000313" key="4">
    <source>
        <dbReference type="RefSeq" id="XP_015516609.2"/>
    </source>
</evidence>
<feature type="transmembrane region" description="Helical" evidence="2">
    <location>
        <begin position="26"/>
        <end position="46"/>
    </location>
</feature>
<dbReference type="RefSeq" id="XP_015516609.2">
    <property type="nucleotide sequence ID" value="XM_015661123.2"/>
</dbReference>
<evidence type="ECO:0000313" key="5">
    <source>
        <dbReference type="RefSeq" id="XP_046585923.1"/>
    </source>
</evidence>
<dbReference type="OrthoDB" id="6367990at2759"/>
<evidence type="ECO:0000313" key="3">
    <source>
        <dbReference type="Proteomes" id="UP000829291"/>
    </source>
</evidence>
<name>A0A6J0BPU9_NEOLC</name>
<evidence type="ECO:0000256" key="2">
    <source>
        <dbReference type="SAM" id="Phobius"/>
    </source>
</evidence>
<keyword evidence="3" id="KW-1185">Reference proteome</keyword>
<accession>A0A6J0BPU9</accession>
<sequence>MQENRANVSSSSKGRAFALNAVTRSLMFMLVFCFAGCAAGSCLSYGHSCWGAHGKRSGQHNYPAGGNRPENDERPAIPGGSGNEAAGQSLQDRWVLSRLVTRQLSAPAGAQEFQENWYNSNKGRGHGRSWDSNDVGVSSPVESVKALRRDEVEAENDDDDDEEEEDEEGEEEIRDEEVVVPRVMSRETREQVLESRDISDDDELVLLPPSNSRFKPIGQSHRLRLFKILNGSAGKLK</sequence>
<dbReference type="Proteomes" id="UP000829291">
    <property type="component" value="Chromosome 1"/>
</dbReference>
<dbReference type="AlphaFoldDB" id="A0A6J0BPU9"/>
<organism evidence="3 4">
    <name type="scientific">Neodiprion lecontei</name>
    <name type="common">Redheaded pine sawfly</name>
    <dbReference type="NCBI Taxonomy" id="441921"/>
    <lineage>
        <taxon>Eukaryota</taxon>
        <taxon>Metazoa</taxon>
        <taxon>Ecdysozoa</taxon>
        <taxon>Arthropoda</taxon>
        <taxon>Hexapoda</taxon>
        <taxon>Insecta</taxon>
        <taxon>Pterygota</taxon>
        <taxon>Neoptera</taxon>
        <taxon>Endopterygota</taxon>
        <taxon>Hymenoptera</taxon>
        <taxon>Tenthredinoidea</taxon>
        <taxon>Diprionidae</taxon>
        <taxon>Diprioninae</taxon>
        <taxon>Neodiprion</taxon>
    </lineage>
</organism>
<keyword evidence="2" id="KW-0472">Membrane</keyword>
<evidence type="ECO:0000313" key="6">
    <source>
        <dbReference type="RefSeq" id="XP_046585924.1"/>
    </source>
</evidence>
<dbReference type="KEGG" id="nlo:107221938"/>
<dbReference type="RefSeq" id="XP_046585924.1">
    <property type="nucleotide sequence ID" value="XM_046729968.1"/>
</dbReference>
<feature type="compositionally biased region" description="Acidic residues" evidence="1">
    <location>
        <begin position="152"/>
        <end position="175"/>
    </location>
</feature>
<evidence type="ECO:0000256" key="1">
    <source>
        <dbReference type="SAM" id="MobiDB-lite"/>
    </source>
</evidence>
<dbReference type="RefSeq" id="XP_046585923.1">
    <property type="nucleotide sequence ID" value="XM_046729967.1"/>
</dbReference>
<proteinExistence type="predicted"/>
<feature type="region of interest" description="Disordered" evidence="1">
    <location>
        <begin position="56"/>
        <end position="88"/>
    </location>
</feature>
<keyword evidence="2" id="KW-0812">Transmembrane</keyword>
<feature type="region of interest" description="Disordered" evidence="1">
    <location>
        <begin position="118"/>
        <end position="175"/>
    </location>
</feature>